<evidence type="ECO:0000313" key="1">
    <source>
        <dbReference type="EMBL" id="TDW99761.1"/>
    </source>
</evidence>
<reference evidence="1 2" key="1">
    <citation type="submission" date="2019-03" db="EMBL/GenBank/DDBJ databases">
        <title>Genomic Encyclopedia of Type Strains, Phase IV (KMG-IV): sequencing the most valuable type-strain genomes for metagenomic binning, comparative biology and taxonomic classification.</title>
        <authorList>
            <person name="Goeker M."/>
        </authorList>
    </citation>
    <scope>NUCLEOTIDE SEQUENCE [LARGE SCALE GENOMIC DNA]</scope>
    <source>
        <strain evidence="1 2">DSM 100059</strain>
    </source>
</reference>
<organism evidence="1 2">
    <name type="scientific">Dinghuibacter silviterrae</name>
    <dbReference type="NCBI Taxonomy" id="1539049"/>
    <lineage>
        <taxon>Bacteria</taxon>
        <taxon>Pseudomonadati</taxon>
        <taxon>Bacteroidota</taxon>
        <taxon>Chitinophagia</taxon>
        <taxon>Chitinophagales</taxon>
        <taxon>Chitinophagaceae</taxon>
        <taxon>Dinghuibacter</taxon>
    </lineage>
</organism>
<evidence type="ECO:0000313" key="2">
    <source>
        <dbReference type="Proteomes" id="UP000294498"/>
    </source>
</evidence>
<gene>
    <name evidence="1" type="ORF">EDB95_0772</name>
</gene>
<keyword evidence="2" id="KW-1185">Reference proteome</keyword>
<name>A0A4R8DNY1_9BACT</name>
<proteinExistence type="predicted"/>
<comment type="caution">
    <text evidence="1">The sequence shown here is derived from an EMBL/GenBank/DDBJ whole genome shotgun (WGS) entry which is preliminary data.</text>
</comment>
<accession>A0A4R8DNY1</accession>
<dbReference type="EMBL" id="SODV01000001">
    <property type="protein sequence ID" value="TDW99761.1"/>
    <property type="molecule type" value="Genomic_DNA"/>
</dbReference>
<dbReference type="OrthoDB" id="714416at2"/>
<protein>
    <submittedName>
        <fullName evidence="1">Uncharacterized protein</fullName>
    </submittedName>
</protein>
<dbReference type="Proteomes" id="UP000294498">
    <property type="component" value="Unassembled WGS sequence"/>
</dbReference>
<sequence length="517" mass="61351">MTPNSLTDALFQLVQSLEKSEKRHFKLYINRSSGKEELRISQLLDALDKMPEYDERLLLKKLAPITKPQLANLKTHLYKQLLASLRLLKTAENIDLQLSEQLDYARLLYNKGLKHQSLKILEKAKEMAKNNHKFNFLAQVISLEKKIETLHITRSSQEKVEALAEESREITGHIDRVSRLSSLALQLYRWYIKNGHARNVADEKSIRDFFYKHLPADAHAITDFYELLYLYQSYSWFAFIRQDFLQYYRYSQKWVDLFHNKEVMIGVEPGHYIKGMHNLLNAHFDLRNYREFDRTLERFEAYAVTPVANLHDNFRIHTFIYINAAKINQHLMEGSFNEGLALIRQIEQPMHDSAPYMDLHRLMVFNYKIATLHFGAEDYSTCIDYLQKVMTGQADLRIDLQCYARLLHLMAHYELGNYELMESLTKSVYRFMARMKNLTVVEEEMFRFLRSSFVVSPRELRPELEKFLDKIKHLEGNRFETRAFAYLDIISWVESKVYRKPLSTIIKEKFMQSKHRA</sequence>
<dbReference type="AlphaFoldDB" id="A0A4R8DNY1"/>